<feature type="transmembrane region" description="Helical" evidence="1">
    <location>
        <begin position="75"/>
        <end position="96"/>
    </location>
</feature>
<evidence type="ECO:0000313" key="2">
    <source>
        <dbReference type="EMBL" id="PTL39667.1"/>
    </source>
</evidence>
<dbReference type="Gene3D" id="1.10.1760.20">
    <property type="match status" value="1"/>
</dbReference>
<keyword evidence="1" id="KW-0472">Membrane</keyword>
<proteinExistence type="predicted"/>
<keyword evidence="1" id="KW-1133">Transmembrane helix</keyword>
<keyword evidence="1" id="KW-0812">Transmembrane</keyword>
<gene>
    <name evidence="2" type="primary">thiT</name>
    <name evidence="2" type="ORF">C6Y45_04945</name>
</gene>
<dbReference type="GO" id="GO:0015234">
    <property type="term" value="F:thiamine transmembrane transporter activity"/>
    <property type="evidence" value="ECO:0007669"/>
    <property type="project" value="InterPro"/>
</dbReference>
<sequence>MNRLKLIVMMEIALMTGLAVVLDFLTLFRMPYGGSVTLAMLPILIMAYRRGVGAGVITGLLFGLANLMFGPYIVHWIQALLEYPVAFAAAGLAGVFRFSRNASVKKKIVYLSSGIFLAVILRFAAHFTAGVIWFGEFAPEGTPVALYSFLYNLSYLGPTFILLLVIMFLFARTGKQLFHPAA</sequence>
<feature type="transmembrane region" description="Helical" evidence="1">
    <location>
        <begin position="51"/>
        <end position="69"/>
    </location>
</feature>
<evidence type="ECO:0000256" key="1">
    <source>
        <dbReference type="SAM" id="Phobius"/>
    </source>
</evidence>
<dbReference type="Pfam" id="PF09515">
    <property type="entry name" value="Thia_YuaJ"/>
    <property type="match status" value="1"/>
</dbReference>
<dbReference type="NCBIfam" id="TIGR02357">
    <property type="entry name" value="ECF_ThiT_YuaJ"/>
    <property type="match status" value="1"/>
</dbReference>
<feature type="transmembrane region" description="Helical" evidence="1">
    <location>
        <begin position="108"/>
        <end position="133"/>
    </location>
</feature>
<dbReference type="GO" id="GO:0005886">
    <property type="term" value="C:plasma membrane"/>
    <property type="evidence" value="ECO:0007669"/>
    <property type="project" value="InterPro"/>
</dbReference>
<dbReference type="InterPro" id="IPR012651">
    <property type="entry name" value="Thia_Transptr_ThiT"/>
</dbReference>
<dbReference type="AlphaFoldDB" id="A0A2T4U8G6"/>
<organism evidence="2 3">
    <name type="scientific">Alkalicoccus saliphilus</name>
    <dbReference type="NCBI Taxonomy" id="200989"/>
    <lineage>
        <taxon>Bacteria</taxon>
        <taxon>Bacillati</taxon>
        <taxon>Bacillota</taxon>
        <taxon>Bacilli</taxon>
        <taxon>Bacillales</taxon>
        <taxon>Bacillaceae</taxon>
        <taxon>Alkalicoccus</taxon>
    </lineage>
</organism>
<name>A0A2T4U8G6_9BACI</name>
<evidence type="ECO:0000313" key="3">
    <source>
        <dbReference type="Proteomes" id="UP000240509"/>
    </source>
</evidence>
<dbReference type="OrthoDB" id="9795813at2"/>
<keyword evidence="3" id="KW-1185">Reference proteome</keyword>
<comment type="caution">
    <text evidence="2">The sequence shown here is derived from an EMBL/GenBank/DDBJ whole genome shotgun (WGS) entry which is preliminary data.</text>
</comment>
<dbReference type="RefSeq" id="WP_107583924.1">
    <property type="nucleotide sequence ID" value="NZ_PZJJ01000005.1"/>
</dbReference>
<dbReference type="EMBL" id="PZJJ01000005">
    <property type="protein sequence ID" value="PTL39667.1"/>
    <property type="molecule type" value="Genomic_DNA"/>
</dbReference>
<feature type="transmembrane region" description="Helical" evidence="1">
    <location>
        <begin position="153"/>
        <end position="171"/>
    </location>
</feature>
<protein>
    <submittedName>
        <fullName evidence="2">Energy-coupled thiamine transporter ThiT</fullName>
    </submittedName>
</protein>
<reference evidence="2 3" key="1">
    <citation type="submission" date="2018-03" db="EMBL/GenBank/DDBJ databases">
        <title>Alkalicoccus saliphilus sp. nov., isolated from a mineral pool.</title>
        <authorList>
            <person name="Zhao B."/>
        </authorList>
    </citation>
    <scope>NUCLEOTIDE SEQUENCE [LARGE SCALE GENOMIC DNA]</scope>
    <source>
        <strain evidence="2 3">6AG</strain>
    </source>
</reference>
<feature type="transmembrane region" description="Helical" evidence="1">
    <location>
        <begin position="6"/>
        <end position="30"/>
    </location>
</feature>
<dbReference type="Proteomes" id="UP000240509">
    <property type="component" value="Unassembled WGS sequence"/>
</dbReference>
<accession>A0A2T4U8G6</accession>